<gene>
    <name evidence="6" type="ORF">XFLAVUS301_38120</name>
</gene>
<evidence type="ECO:0000313" key="6">
    <source>
        <dbReference type="EMBL" id="GLI24138.1"/>
    </source>
</evidence>
<dbReference type="InterPro" id="IPR028081">
    <property type="entry name" value="Leu-bd"/>
</dbReference>
<dbReference type="PANTHER" id="PTHR30483:SF6">
    <property type="entry name" value="PERIPLASMIC BINDING PROTEIN OF ABC TRANSPORTER FOR NATURAL AMINO ACIDS"/>
    <property type="match status" value="1"/>
</dbReference>
<dbReference type="SUPFAM" id="SSF53822">
    <property type="entry name" value="Periplasmic binding protein-like I"/>
    <property type="match status" value="1"/>
</dbReference>
<sequence length="406" mass="42617">MTSGIMRHASALLAAAAIGALLTGAAKAEDTTVKLGVLNDMSGVYADISGPGSVVAAQMAADDFMAKNKGFKIEVVGADHQNKPDVGASIARKWYDQENVDAILDVTTSSVALAVSDITKEKNKIFLVSGGGTSDLTGAKCSPNTVHWTYDTWALANGTGSALTKQGGSPWFFITADYAFGAALERDASAAVKAAGGKVAGSVKHPLSNTDFSSFLLQAQSSGAKVIGLANAGNDLITAVKQASEFGITQGGQQLAGLLIFSSDVKALGLQAAQGLVLTDAFYWDLNDDTRAFSKRFGAKFNGKMPTSAQAGVYSSAMHYLNAIKDAKTKDAPKVMEQMRATPINDPLFGKGEIRIDGRAIHPMYLLKVKKPADSKGEWDLFEVVSTIPANEAFRPLKDGNCPLVK</sequence>
<dbReference type="GO" id="GO:0006865">
    <property type="term" value="P:amino acid transport"/>
    <property type="evidence" value="ECO:0007669"/>
    <property type="project" value="UniProtKB-KW"/>
</dbReference>
<evidence type="ECO:0000259" key="5">
    <source>
        <dbReference type="Pfam" id="PF13458"/>
    </source>
</evidence>
<reference evidence="6" key="1">
    <citation type="submission" date="2022-12" db="EMBL/GenBank/DDBJ databases">
        <title>Reference genome sequencing for broad-spectrum identification of bacterial and archaeal isolates by mass spectrometry.</title>
        <authorList>
            <person name="Sekiguchi Y."/>
            <person name="Tourlousse D.M."/>
        </authorList>
    </citation>
    <scope>NUCLEOTIDE SEQUENCE</scope>
    <source>
        <strain evidence="6">301</strain>
    </source>
</reference>
<name>A0A9W6FNM3_XANFL</name>
<feature type="domain" description="Leucine-binding protein" evidence="5">
    <location>
        <begin position="32"/>
        <end position="370"/>
    </location>
</feature>
<dbReference type="Gene3D" id="3.40.50.2300">
    <property type="match status" value="2"/>
</dbReference>
<accession>A0A9W6FNM3</accession>
<dbReference type="CDD" id="cd06327">
    <property type="entry name" value="PBP1_SBP-like"/>
    <property type="match status" value="1"/>
</dbReference>
<dbReference type="AlphaFoldDB" id="A0A9W6FNM3"/>
<evidence type="ECO:0000313" key="7">
    <source>
        <dbReference type="Proteomes" id="UP001144397"/>
    </source>
</evidence>
<proteinExistence type="inferred from homology"/>
<keyword evidence="2 4" id="KW-0732">Signal</keyword>
<dbReference type="PANTHER" id="PTHR30483">
    <property type="entry name" value="LEUCINE-SPECIFIC-BINDING PROTEIN"/>
    <property type="match status" value="1"/>
</dbReference>
<comment type="similarity">
    <text evidence="1">Belongs to the leucine-binding protein family.</text>
</comment>
<comment type="caution">
    <text evidence="6">The sequence shown here is derived from an EMBL/GenBank/DDBJ whole genome shotgun (WGS) entry which is preliminary data.</text>
</comment>
<keyword evidence="3" id="KW-0813">Transport</keyword>
<feature type="signal peptide" evidence="4">
    <location>
        <begin position="1"/>
        <end position="28"/>
    </location>
</feature>
<dbReference type="InterPro" id="IPR028082">
    <property type="entry name" value="Peripla_BP_I"/>
</dbReference>
<evidence type="ECO:0000256" key="1">
    <source>
        <dbReference type="ARBA" id="ARBA00010062"/>
    </source>
</evidence>
<keyword evidence="3" id="KW-0029">Amino-acid transport</keyword>
<evidence type="ECO:0000256" key="4">
    <source>
        <dbReference type="SAM" id="SignalP"/>
    </source>
</evidence>
<dbReference type="Proteomes" id="UP001144397">
    <property type="component" value="Unassembled WGS sequence"/>
</dbReference>
<dbReference type="EMBL" id="BSDO01000006">
    <property type="protein sequence ID" value="GLI24138.1"/>
    <property type="molecule type" value="Genomic_DNA"/>
</dbReference>
<evidence type="ECO:0000256" key="2">
    <source>
        <dbReference type="ARBA" id="ARBA00022729"/>
    </source>
</evidence>
<dbReference type="InterPro" id="IPR051010">
    <property type="entry name" value="BCAA_transport"/>
</dbReference>
<dbReference type="Pfam" id="PF13458">
    <property type="entry name" value="Peripla_BP_6"/>
    <property type="match status" value="1"/>
</dbReference>
<organism evidence="6 7">
    <name type="scientific">Xanthobacter flavus</name>
    <dbReference type="NCBI Taxonomy" id="281"/>
    <lineage>
        <taxon>Bacteria</taxon>
        <taxon>Pseudomonadati</taxon>
        <taxon>Pseudomonadota</taxon>
        <taxon>Alphaproteobacteria</taxon>
        <taxon>Hyphomicrobiales</taxon>
        <taxon>Xanthobacteraceae</taxon>
        <taxon>Xanthobacter</taxon>
    </lineage>
</organism>
<evidence type="ECO:0000256" key="3">
    <source>
        <dbReference type="ARBA" id="ARBA00022970"/>
    </source>
</evidence>
<protein>
    <submittedName>
        <fullName evidence="6">ABC transporter substrate-binding protein</fullName>
    </submittedName>
</protein>
<dbReference type="RefSeq" id="WP_393984508.1">
    <property type="nucleotide sequence ID" value="NZ_JBAFUN010000003.1"/>
</dbReference>
<feature type="chain" id="PRO_5040913904" evidence="4">
    <location>
        <begin position="29"/>
        <end position="406"/>
    </location>
</feature>